<dbReference type="GeneID" id="104593367"/>
<protein>
    <recommendedName>
        <fullName evidence="2">Ubiquitin-like-conjugating enzyme ATG10</fullName>
    </recommendedName>
    <alternativeName>
        <fullName evidence="6">Autophagy-related protein 10</fullName>
    </alternativeName>
</protein>
<name>A0A1U8Q1C4_NELNU</name>
<evidence type="ECO:0000313" key="10">
    <source>
        <dbReference type="RefSeq" id="XP_019052618.1"/>
    </source>
</evidence>
<reference evidence="8 9" key="1">
    <citation type="submission" date="2025-04" db="UniProtKB">
        <authorList>
            <consortium name="RefSeq"/>
        </authorList>
    </citation>
    <scope>IDENTIFICATION</scope>
</reference>
<proteinExistence type="inferred from homology"/>
<dbReference type="PANTHER" id="PTHR14957:SF1">
    <property type="entry name" value="UBIQUITIN-LIKE-CONJUGATING ENZYME ATG10"/>
    <property type="match status" value="1"/>
</dbReference>
<evidence type="ECO:0000256" key="1">
    <source>
        <dbReference type="ARBA" id="ARBA00005696"/>
    </source>
</evidence>
<evidence type="ECO:0000313" key="7">
    <source>
        <dbReference type="Proteomes" id="UP000189703"/>
    </source>
</evidence>
<dbReference type="GO" id="GO:0000045">
    <property type="term" value="P:autophagosome assembly"/>
    <property type="evidence" value="ECO:0000318"/>
    <property type="project" value="GO_Central"/>
</dbReference>
<organism evidence="7 11">
    <name type="scientific">Nelumbo nucifera</name>
    <name type="common">Sacred lotus</name>
    <dbReference type="NCBI Taxonomy" id="4432"/>
    <lineage>
        <taxon>Eukaryota</taxon>
        <taxon>Viridiplantae</taxon>
        <taxon>Streptophyta</taxon>
        <taxon>Embryophyta</taxon>
        <taxon>Tracheophyta</taxon>
        <taxon>Spermatophyta</taxon>
        <taxon>Magnoliopsida</taxon>
        <taxon>Proteales</taxon>
        <taxon>Nelumbonaceae</taxon>
        <taxon>Nelumbo</taxon>
    </lineage>
</organism>
<evidence type="ECO:0000313" key="11">
    <source>
        <dbReference type="RefSeq" id="XP_019052619.1"/>
    </source>
</evidence>
<keyword evidence="7" id="KW-1185">Reference proteome</keyword>
<evidence type="ECO:0000313" key="8">
    <source>
        <dbReference type="RefSeq" id="XP_019052616.1"/>
    </source>
</evidence>
<dbReference type="STRING" id="4432.A0A1U8Q1C4"/>
<evidence type="ECO:0000256" key="5">
    <source>
        <dbReference type="ARBA" id="ARBA00023006"/>
    </source>
</evidence>
<dbReference type="Pfam" id="PF03987">
    <property type="entry name" value="Autophagy_act_C"/>
    <property type="match status" value="1"/>
</dbReference>
<evidence type="ECO:0000313" key="12">
    <source>
        <dbReference type="RefSeq" id="XP_019052620.1"/>
    </source>
</evidence>
<dbReference type="RefSeq" id="XP_019052617.1">
    <property type="nucleotide sequence ID" value="XM_019197072.1"/>
</dbReference>
<dbReference type="InterPro" id="IPR007135">
    <property type="entry name" value="Atg3/Atg10"/>
</dbReference>
<dbReference type="OMA" id="DSKWTFI"/>
<evidence type="ECO:0000256" key="6">
    <source>
        <dbReference type="ARBA" id="ARBA00029833"/>
    </source>
</evidence>
<dbReference type="GO" id="GO:0044804">
    <property type="term" value="P:nucleophagy"/>
    <property type="evidence" value="ECO:0000318"/>
    <property type="project" value="GO_Central"/>
</dbReference>
<sequence>MDSASSWDGTLRLSEFYFAARALSQKWKHMNHVLPPWTWFPCPRPSWAASHEVEGYLSLENVCYLRSNGEDPDRSCTSKEEPSYYKEELTDDATLVQSCDEEVHFYDFHILYSGSYKVPVLYFRAYYSDGQPLALDDIEKDLPPNSLKILRESKWTFITQEEHPYLNRPWYTLHPCGTSEWVKLLFSGDSCNNEYVIEKYLISWLSVVGQVVGLKIPLEMLKKAQLYPVSSSSSVNDGLSRWNPQEDC</sequence>
<keyword evidence="4" id="KW-0833">Ubl conjugation pathway</keyword>
<dbReference type="Gene3D" id="3.30.1460.50">
    <property type="match status" value="1"/>
</dbReference>
<evidence type="ECO:0000256" key="2">
    <source>
        <dbReference type="ARBA" id="ARBA00021099"/>
    </source>
</evidence>
<evidence type="ECO:0000256" key="3">
    <source>
        <dbReference type="ARBA" id="ARBA00022679"/>
    </source>
</evidence>
<dbReference type="GO" id="GO:0019787">
    <property type="term" value="F:ubiquitin-like protein transferase activity"/>
    <property type="evidence" value="ECO:0000318"/>
    <property type="project" value="GO_Central"/>
</dbReference>
<dbReference type="RefSeq" id="XP_019052618.1">
    <property type="nucleotide sequence ID" value="XM_019197073.1"/>
</dbReference>
<dbReference type="PANTHER" id="PTHR14957">
    <property type="entry name" value="UBIQUITIN-LIKE-CONJUGATING ENZYME ATG10"/>
    <property type="match status" value="1"/>
</dbReference>
<dbReference type="KEGG" id="nnu:104593367"/>
<dbReference type="RefSeq" id="XP_019052619.1">
    <property type="nucleotide sequence ID" value="XM_019197074.1"/>
</dbReference>
<accession>A0A1U8Q1C4</accession>
<dbReference type="RefSeq" id="XP_019052620.1">
    <property type="nucleotide sequence ID" value="XM_019197075.1"/>
</dbReference>
<dbReference type="AlphaFoldDB" id="A0A1U8Q1C4"/>
<dbReference type="RefSeq" id="XP_019052616.1">
    <property type="nucleotide sequence ID" value="XM_019197071.1"/>
</dbReference>
<evidence type="ECO:0000256" key="4">
    <source>
        <dbReference type="ARBA" id="ARBA00022786"/>
    </source>
</evidence>
<gene>
    <name evidence="8 9 10 11 12" type="primary">LOC104593367</name>
</gene>
<dbReference type="GO" id="GO:0061723">
    <property type="term" value="P:glycophagy"/>
    <property type="evidence" value="ECO:0000318"/>
    <property type="project" value="GO_Central"/>
</dbReference>
<keyword evidence="5" id="KW-0072">Autophagy</keyword>
<dbReference type="Proteomes" id="UP000189703">
    <property type="component" value="Unplaced"/>
</dbReference>
<keyword evidence="3" id="KW-0808">Transferase</keyword>
<evidence type="ECO:0000313" key="9">
    <source>
        <dbReference type="RefSeq" id="XP_019052617.1"/>
    </source>
</evidence>
<dbReference type="GO" id="GO:0000407">
    <property type="term" value="C:phagophore assembly site"/>
    <property type="evidence" value="ECO:0000318"/>
    <property type="project" value="GO_Central"/>
</dbReference>
<comment type="similarity">
    <text evidence="1">Belongs to the ATG10 family.</text>
</comment>
<dbReference type="eggNOG" id="KOG4741">
    <property type="taxonomic scope" value="Eukaryota"/>
</dbReference>
<dbReference type="OrthoDB" id="4089664at2759"/>